<feature type="domain" description="DM2" evidence="2">
    <location>
        <begin position="273"/>
        <end position="350"/>
    </location>
</feature>
<dbReference type="SUPFAM" id="SSF47592">
    <property type="entry name" value="SWIB/MDM2 domain"/>
    <property type="match status" value="1"/>
</dbReference>
<proteinExistence type="predicted"/>
<organism evidence="3 4">
    <name type="scientific">Scytalidium lignicola</name>
    <name type="common">Hyphomycete</name>
    <dbReference type="NCBI Taxonomy" id="5539"/>
    <lineage>
        <taxon>Eukaryota</taxon>
        <taxon>Fungi</taxon>
        <taxon>Dikarya</taxon>
        <taxon>Ascomycota</taxon>
        <taxon>Pezizomycotina</taxon>
        <taxon>Leotiomycetes</taxon>
        <taxon>Leotiomycetes incertae sedis</taxon>
        <taxon>Scytalidium</taxon>
    </lineage>
</organism>
<feature type="region of interest" description="Disordered" evidence="1">
    <location>
        <begin position="168"/>
        <end position="203"/>
    </location>
</feature>
<reference evidence="3 4" key="1">
    <citation type="submission" date="2018-05" db="EMBL/GenBank/DDBJ databases">
        <title>Draft genome sequence of Scytalidium lignicola DSM 105466, a ubiquitous saprotrophic fungus.</title>
        <authorList>
            <person name="Buettner E."/>
            <person name="Gebauer A.M."/>
            <person name="Hofrichter M."/>
            <person name="Liers C."/>
            <person name="Kellner H."/>
        </authorList>
    </citation>
    <scope>NUCLEOTIDE SEQUENCE [LARGE SCALE GENOMIC DNA]</scope>
    <source>
        <strain evidence="3 4">DSM 105466</strain>
    </source>
</reference>
<comment type="caution">
    <text evidence="3">The sequence shown here is derived from an EMBL/GenBank/DDBJ whole genome shotgun (WGS) entry which is preliminary data.</text>
</comment>
<dbReference type="InterPro" id="IPR003121">
    <property type="entry name" value="SWIB_MDM2_domain"/>
</dbReference>
<dbReference type="Proteomes" id="UP000258309">
    <property type="component" value="Unassembled WGS sequence"/>
</dbReference>
<dbReference type="Pfam" id="PF02201">
    <property type="entry name" value="SWIB"/>
    <property type="match status" value="1"/>
</dbReference>
<name>A0A3E2HMC7_SCYLI</name>
<protein>
    <recommendedName>
        <fullName evidence="2">DM2 domain-containing protein</fullName>
    </recommendedName>
</protein>
<feature type="compositionally biased region" description="Acidic residues" evidence="1">
    <location>
        <begin position="168"/>
        <end position="178"/>
    </location>
</feature>
<dbReference type="AlphaFoldDB" id="A0A3E2HMC7"/>
<keyword evidence="4" id="KW-1185">Reference proteome</keyword>
<dbReference type="PROSITE" id="PS51925">
    <property type="entry name" value="SWIB_MDM2"/>
    <property type="match status" value="1"/>
</dbReference>
<evidence type="ECO:0000313" key="3">
    <source>
        <dbReference type="EMBL" id="RFU34554.1"/>
    </source>
</evidence>
<accession>A0A3E2HMC7</accession>
<sequence length="499" mass="56548">MQPSYRGYPPQAPPQKSPHTGAAARRGVGPMVAGPHPPNAMAPAQLQAAHQAQLHANELAKRRARKPTDKNIPDGIEDYIIGDGVQRYRDLRDLERRLDATMTRKRLDIQDAVNRNVKRYRTLRIWISNTVEDQPWQATGLDDVDAFDFSSNVDSSYRVKIEGRLLDEEEEADSDDEDALGHSVNLMDEGVQEKKKRKPPTKQHRFSHFFKAMTVEFDRSRAKDGADQNVEWKKPAVTPNATNLPNSADFDQLEFKRGGDENINITINLVRDETPERFRLSPALAEIMDTNEATRAEVVMGIWEYIKAMGLQEEDEKRSFDCDDRLRAILQREKGYIPFIPDAIIPHLSPLPFLQLHYTIRVDPEFHKDPQPTIYDVRVALDDPLPAALLNFVNNPEYAHTLREIASMNDSLAVLIQSLSHSKSKHAFFNSLSKNPAEFINKWLSSQKRDLEVITGEAMRGGGEDAMGDEWRKGGKNGIWGSDHVRESVNIMVGSKSRV</sequence>
<dbReference type="CDD" id="cd10568">
    <property type="entry name" value="SWIB_like"/>
    <property type="match status" value="1"/>
</dbReference>
<gene>
    <name evidence="3" type="ORF">B7463_g1812</name>
</gene>
<dbReference type="OMA" id="NFRCNEP"/>
<evidence type="ECO:0000313" key="4">
    <source>
        <dbReference type="Proteomes" id="UP000258309"/>
    </source>
</evidence>
<feature type="non-terminal residue" evidence="3">
    <location>
        <position position="499"/>
    </location>
</feature>
<feature type="region of interest" description="Disordered" evidence="1">
    <location>
        <begin position="1"/>
        <end position="41"/>
    </location>
</feature>
<dbReference type="Gene3D" id="1.10.245.10">
    <property type="entry name" value="SWIB/MDM2 domain"/>
    <property type="match status" value="1"/>
</dbReference>
<dbReference type="STRING" id="5539.A0A3E2HMC7"/>
<feature type="compositionally biased region" description="Basic residues" evidence="1">
    <location>
        <begin position="194"/>
        <end position="203"/>
    </location>
</feature>
<evidence type="ECO:0000256" key="1">
    <source>
        <dbReference type="SAM" id="MobiDB-lite"/>
    </source>
</evidence>
<dbReference type="SMART" id="SM00151">
    <property type="entry name" value="SWIB"/>
    <property type="match status" value="1"/>
</dbReference>
<evidence type="ECO:0000259" key="2">
    <source>
        <dbReference type="PROSITE" id="PS51925"/>
    </source>
</evidence>
<dbReference type="InterPro" id="IPR036885">
    <property type="entry name" value="SWIB_MDM2_dom_sf"/>
</dbReference>
<dbReference type="EMBL" id="NCSJ02000019">
    <property type="protein sequence ID" value="RFU34554.1"/>
    <property type="molecule type" value="Genomic_DNA"/>
</dbReference>
<dbReference type="InterPro" id="IPR019835">
    <property type="entry name" value="SWIB_domain"/>
</dbReference>
<feature type="non-terminal residue" evidence="3">
    <location>
        <position position="1"/>
    </location>
</feature>
<dbReference type="OrthoDB" id="10263741at2759"/>
<dbReference type="PANTHER" id="PTHR13844">
    <property type="entry name" value="SWI/SNF-RELATED MATRIX-ASSOCIATED ACTIN-DEPENDENT REGULATOR OF CHROMATIN SUBFAMILY D"/>
    <property type="match status" value="1"/>
</dbReference>